<dbReference type="STRING" id="126957.T1JPH8"/>
<dbReference type="InterPro" id="IPR022357">
    <property type="entry name" value="MIP_CS"/>
</dbReference>
<sequence>MPTQAIPPTSRLLRSASGFTVATPDGEVIMASPTADAHWVQFFQKLDSLRHVHMEEKRKTMKEEIRSVEFWRAVISECLATFFCVFLICGAHVPWPRYEPTPGSVSLTCGFAMATLTHCFGQISGSHVNPAVTVAMLITRKVSPLGALLYITAQCGGAIAGCALLFGFLVKFDKNISPGTLFSPIKMIMMLKKVILSVM</sequence>
<dbReference type="Proteomes" id="UP000014500">
    <property type="component" value="Unassembled WGS sequence"/>
</dbReference>
<keyword evidence="6 9" id="KW-1133">Transmembrane helix</keyword>
<evidence type="ECO:0000256" key="4">
    <source>
        <dbReference type="ARBA" id="ARBA00022475"/>
    </source>
</evidence>
<dbReference type="PANTHER" id="PTHR19139:SF199">
    <property type="entry name" value="MIP17260P"/>
    <property type="match status" value="1"/>
</dbReference>
<evidence type="ECO:0000313" key="11">
    <source>
        <dbReference type="Proteomes" id="UP000014500"/>
    </source>
</evidence>
<dbReference type="InterPro" id="IPR023271">
    <property type="entry name" value="Aquaporin-like"/>
</dbReference>
<reference evidence="10" key="2">
    <citation type="submission" date="2015-02" db="UniProtKB">
        <authorList>
            <consortium name="EnsemblMetazoa"/>
        </authorList>
    </citation>
    <scope>IDENTIFICATION</scope>
</reference>
<name>T1JPH8_STRMM</name>
<evidence type="ECO:0000256" key="9">
    <source>
        <dbReference type="SAM" id="Phobius"/>
    </source>
</evidence>
<dbReference type="GO" id="GO:0015250">
    <property type="term" value="F:water channel activity"/>
    <property type="evidence" value="ECO:0007669"/>
    <property type="project" value="TreeGrafter"/>
</dbReference>
<evidence type="ECO:0000256" key="7">
    <source>
        <dbReference type="ARBA" id="ARBA00023136"/>
    </source>
</evidence>
<reference evidence="11" key="1">
    <citation type="submission" date="2011-05" db="EMBL/GenBank/DDBJ databases">
        <authorList>
            <person name="Richards S.R."/>
            <person name="Qu J."/>
            <person name="Jiang H."/>
            <person name="Jhangiani S.N."/>
            <person name="Agravi P."/>
            <person name="Goodspeed R."/>
            <person name="Gross S."/>
            <person name="Mandapat C."/>
            <person name="Jackson L."/>
            <person name="Mathew T."/>
            <person name="Pu L."/>
            <person name="Thornton R."/>
            <person name="Saada N."/>
            <person name="Wilczek-Boney K.B."/>
            <person name="Lee S."/>
            <person name="Kovar C."/>
            <person name="Wu Y."/>
            <person name="Scherer S.E."/>
            <person name="Worley K.C."/>
            <person name="Muzny D.M."/>
            <person name="Gibbs R."/>
        </authorList>
    </citation>
    <scope>NUCLEOTIDE SEQUENCE</scope>
    <source>
        <strain evidence="11">Brora</strain>
    </source>
</reference>
<proteinExistence type="inferred from homology"/>
<keyword evidence="7 9" id="KW-0472">Membrane</keyword>
<evidence type="ECO:0000256" key="3">
    <source>
        <dbReference type="ARBA" id="ARBA00022448"/>
    </source>
</evidence>
<comment type="similarity">
    <text evidence="2 8">Belongs to the MIP/aquaporin (TC 1.A.8) family.</text>
</comment>
<dbReference type="Pfam" id="PF00230">
    <property type="entry name" value="MIP"/>
    <property type="match status" value="1"/>
</dbReference>
<keyword evidence="5 8" id="KW-0812">Transmembrane</keyword>
<evidence type="ECO:0000256" key="1">
    <source>
        <dbReference type="ARBA" id="ARBA00004651"/>
    </source>
</evidence>
<keyword evidence="3 8" id="KW-0813">Transport</keyword>
<dbReference type="PhylomeDB" id="T1JPH8"/>
<dbReference type="EMBL" id="JH431579">
    <property type="status" value="NOT_ANNOTATED_CDS"/>
    <property type="molecule type" value="Genomic_DNA"/>
</dbReference>
<organism evidence="10 11">
    <name type="scientific">Strigamia maritima</name>
    <name type="common">European centipede</name>
    <name type="synonym">Geophilus maritimus</name>
    <dbReference type="NCBI Taxonomy" id="126957"/>
    <lineage>
        <taxon>Eukaryota</taxon>
        <taxon>Metazoa</taxon>
        <taxon>Ecdysozoa</taxon>
        <taxon>Arthropoda</taxon>
        <taxon>Myriapoda</taxon>
        <taxon>Chilopoda</taxon>
        <taxon>Pleurostigmophora</taxon>
        <taxon>Geophilomorpha</taxon>
        <taxon>Linotaeniidae</taxon>
        <taxon>Strigamia</taxon>
    </lineage>
</organism>
<evidence type="ECO:0000256" key="5">
    <source>
        <dbReference type="ARBA" id="ARBA00022692"/>
    </source>
</evidence>
<dbReference type="GO" id="GO:0005886">
    <property type="term" value="C:plasma membrane"/>
    <property type="evidence" value="ECO:0007669"/>
    <property type="project" value="UniProtKB-SubCell"/>
</dbReference>
<feature type="transmembrane region" description="Helical" evidence="9">
    <location>
        <begin position="147"/>
        <end position="170"/>
    </location>
</feature>
<comment type="subcellular location">
    <subcellularLocation>
        <location evidence="1">Cell membrane</location>
        <topology evidence="1">Multi-pass membrane protein</topology>
    </subcellularLocation>
</comment>
<dbReference type="InterPro" id="IPR034294">
    <property type="entry name" value="Aquaporin_transptr"/>
</dbReference>
<dbReference type="HOGENOM" id="CLU_1373804_0_0_1"/>
<dbReference type="eggNOG" id="KOG0223">
    <property type="taxonomic scope" value="Eukaryota"/>
</dbReference>
<evidence type="ECO:0008006" key="12">
    <source>
        <dbReference type="Google" id="ProtNLM"/>
    </source>
</evidence>
<keyword evidence="11" id="KW-1185">Reference proteome</keyword>
<dbReference type="InterPro" id="IPR000425">
    <property type="entry name" value="MIP"/>
</dbReference>
<dbReference type="PRINTS" id="PR00783">
    <property type="entry name" value="MINTRINSICP"/>
</dbReference>
<dbReference type="EnsemblMetazoa" id="SMAR015755-RA">
    <property type="protein sequence ID" value="SMAR015755-PA"/>
    <property type="gene ID" value="SMAR015755"/>
</dbReference>
<dbReference type="Gene3D" id="1.20.1080.10">
    <property type="entry name" value="Glycerol uptake facilitator protein"/>
    <property type="match status" value="1"/>
</dbReference>
<dbReference type="PANTHER" id="PTHR19139">
    <property type="entry name" value="AQUAPORIN TRANSPORTER"/>
    <property type="match status" value="1"/>
</dbReference>
<dbReference type="AlphaFoldDB" id="T1JPH8"/>
<evidence type="ECO:0000313" key="10">
    <source>
        <dbReference type="EnsemblMetazoa" id="SMAR015755-PA"/>
    </source>
</evidence>
<dbReference type="SUPFAM" id="SSF81338">
    <property type="entry name" value="Aquaporin-like"/>
    <property type="match status" value="1"/>
</dbReference>
<dbReference type="PROSITE" id="PS00221">
    <property type="entry name" value="MIP"/>
    <property type="match status" value="1"/>
</dbReference>
<evidence type="ECO:0000256" key="6">
    <source>
        <dbReference type="ARBA" id="ARBA00022989"/>
    </source>
</evidence>
<evidence type="ECO:0000256" key="8">
    <source>
        <dbReference type="RuleBase" id="RU000477"/>
    </source>
</evidence>
<protein>
    <recommendedName>
        <fullName evidence="12">Aquaporin</fullName>
    </recommendedName>
</protein>
<evidence type="ECO:0000256" key="2">
    <source>
        <dbReference type="ARBA" id="ARBA00006175"/>
    </source>
</evidence>
<accession>T1JPH8</accession>
<keyword evidence="4" id="KW-1003">Cell membrane</keyword>
<feature type="transmembrane region" description="Helical" evidence="9">
    <location>
        <begin position="70"/>
        <end position="93"/>
    </location>
</feature>